<evidence type="ECO:0000313" key="7">
    <source>
        <dbReference type="EMBL" id="GAC17720.1"/>
    </source>
</evidence>
<evidence type="ECO:0000256" key="1">
    <source>
        <dbReference type="ARBA" id="ARBA00001947"/>
    </source>
</evidence>
<dbReference type="InterPro" id="IPR036866">
    <property type="entry name" value="RibonucZ/Hydroxyglut_hydro"/>
</dbReference>
<dbReference type="CDD" id="cd07729">
    <property type="entry name" value="AHL_lactonase_MBL-fold"/>
    <property type="match status" value="1"/>
</dbReference>
<sequence length="277" mass="31041">MKILSVISIFLLAIIMPNFSFAEINGIKLYVLDCGSIDVSDMAELSENGEYDGQQISLVNPCFLIRHPKGDLLWDTGHEDSLADTPDKGTEGVWRSSLKTKLSTQLESLGLAAHDIEFLSLSHVHPDHSGNANKFSDATFIVNKLEHQYMFRKDTLAMFGSGYSALEQSPTVFFTEEHDVFKDGKVIIKSMPGHTPGSSVLFVRLEKSGNLLLTGDLYIHARGRQLNTMLIYNTDKKVTQRSRKNFEAFAKAENARVIIQHEKQAFDSLPLFPLYLN</sequence>
<dbReference type="SUPFAM" id="SSF56281">
    <property type="entry name" value="Metallo-hydrolase/oxidoreductase"/>
    <property type="match status" value="1"/>
</dbReference>
<organism evidence="7 8">
    <name type="scientific">Paraglaciecola arctica BSs20135</name>
    <dbReference type="NCBI Taxonomy" id="493475"/>
    <lineage>
        <taxon>Bacteria</taxon>
        <taxon>Pseudomonadati</taxon>
        <taxon>Pseudomonadota</taxon>
        <taxon>Gammaproteobacteria</taxon>
        <taxon>Alteromonadales</taxon>
        <taxon>Alteromonadaceae</taxon>
        <taxon>Paraglaciecola</taxon>
    </lineage>
</organism>
<keyword evidence="5" id="KW-0862">Zinc</keyword>
<dbReference type="OrthoDB" id="9802991at2"/>
<evidence type="ECO:0000256" key="3">
    <source>
        <dbReference type="ARBA" id="ARBA00022723"/>
    </source>
</evidence>
<gene>
    <name evidence="7" type="ORF">GARC_0739</name>
</gene>
<dbReference type="Proteomes" id="UP000006327">
    <property type="component" value="Unassembled WGS sequence"/>
</dbReference>
<reference evidence="7 8" key="1">
    <citation type="journal article" date="2017" name="Antonie Van Leeuwenhoek">
        <title>Rhizobium rhizosphaerae sp. nov., a novel species isolated from rice rhizosphere.</title>
        <authorList>
            <person name="Zhao J.J."/>
            <person name="Zhang J."/>
            <person name="Zhang R.J."/>
            <person name="Zhang C.W."/>
            <person name="Yin H.Q."/>
            <person name="Zhang X.X."/>
        </authorList>
    </citation>
    <scope>NUCLEOTIDE SEQUENCE [LARGE SCALE GENOMIC DNA]</scope>
    <source>
        <strain evidence="7 8">BSs20135</strain>
    </source>
</reference>
<evidence type="ECO:0000256" key="5">
    <source>
        <dbReference type="ARBA" id="ARBA00022833"/>
    </source>
</evidence>
<dbReference type="InterPro" id="IPR001279">
    <property type="entry name" value="Metallo-B-lactamas"/>
</dbReference>
<comment type="similarity">
    <text evidence="2">Belongs to the metallo-beta-lactamase superfamily.</text>
</comment>
<dbReference type="SMART" id="SM00849">
    <property type="entry name" value="Lactamase_B"/>
    <property type="match status" value="1"/>
</dbReference>
<dbReference type="PANTHER" id="PTHR42978">
    <property type="entry name" value="QUORUM-QUENCHING LACTONASE YTNP-RELATED-RELATED"/>
    <property type="match status" value="1"/>
</dbReference>
<evidence type="ECO:0000256" key="2">
    <source>
        <dbReference type="ARBA" id="ARBA00007749"/>
    </source>
</evidence>
<dbReference type="PANTHER" id="PTHR42978:SF2">
    <property type="entry name" value="102 KBASES UNSTABLE REGION: FROM 1 TO 119443"/>
    <property type="match status" value="1"/>
</dbReference>
<evidence type="ECO:0000256" key="4">
    <source>
        <dbReference type="ARBA" id="ARBA00022801"/>
    </source>
</evidence>
<accession>K6Z2N2</accession>
<dbReference type="eggNOG" id="COG0491">
    <property type="taxonomic scope" value="Bacteria"/>
</dbReference>
<dbReference type="GO" id="GO:0016787">
    <property type="term" value="F:hydrolase activity"/>
    <property type="evidence" value="ECO:0007669"/>
    <property type="project" value="UniProtKB-KW"/>
</dbReference>
<comment type="cofactor">
    <cofactor evidence="1">
        <name>Zn(2+)</name>
        <dbReference type="ChEBI" id="CHEBI:29105"/>
    </cofactor>
</comment>
<dbReference type="EMBL" id="BAEO01000010">
    <property type="protein sequence ID" value="GAC17720.1"/>
    <property type="molecule type" value="Genomic_DNA"/>
</dbReference>
<proteinExistence type="inferred from homology"/>
<name>K6Z2N2_9ALTE</name>
<dbReference type="RefSeq" id="WP_007616792.1">
    <property type="nucleotide sequence ID" value="NZ_BAEO01000010.1"/>
</dbReference>
<dbReference type="InterPro" id="IPR051013">
    <property type="entry name" value="MBL_superfamily_lactonases"/>
</dbReference>
<protein>
    <recommendedName>
        <fullName evidence="6">Metallo-beta-lactamase domain-containing protein</fullName>
    </recommendedName>
</protein>
<evidence type="ECO:0000313" key="8">
    <source>
        <dbReference type="Proteomes" id="UP000006327"/>
    </source>
</evidence>
<keyword evidence="4" id="KW-0378">Hydrolase</keyword>
<keyword evidence="3" id="KW-0479">Metal-binding</keyword>
<dbReference type="Gene3D" id="3.60.15.10">
    <property type="entry name" value="Ribonuclease Z/Hydroxyacylglutathione hydrolase-like"/>
    <property type="match status" value="1"/>
</dbReference>
<dbReference type="AlphaFoldDB" id="K6Z2N2"/>
<dbReference type="Pfam" id="PF00753">
    <property type="entry name" value="Lactamase_B"/>
    <property type="match status" value="1"/>
</dbReference>
<feature type="domain" description="Metallo-beta-lactamase" evidence="6">
    <location>
        <begin position="59"/>
        <end position="261"/>
    </location>
</feature>
<comment type="caution">
    <text evidence="7">The sequence shown here is derived from an EMBL/GenBank/DDBJ whole genome shotgun (WGS) entry which is preliminary data.</text>
</comment>
<keyword evidence="8" id="KW-1185">Reference proteome</keyword>
<dbReference type="GO" id="GO:0046872">
    <property type="term" value="F:metal ion binding"/>
    <property type="evidence" value="ECO:0007669"/>
    <property type="project" value="UniProtKB-KW"/>
</dbReference>
<evidence type="ECO:0000259" key="6">
    <source>
        <dbReference type="SMART" id="SM00849"/>
    </source>
</evidence>
<dbReference type="STRING" id="493475.GARC_0739"/>